<name>A0A4U0FFF5_9BACL</name>
<dbReference type="AlphaFoldDB" id="A0A4U0FFF5"/>
<feature type="transmembrane region" description="Helical" evidence="7">
    <location>
        <begin position="264"/>
        <end position="286"/>
    </location>
</feature>
<dbReference type="PANTHER" id="PTHR30193">
    <property type="entry name" value="ABC TRANSPORTER PERMEASE PROTEIN"/>
    <property type="match status" value="1"/>
</dbReference>
<evidence type="ECO:0000259" key="8">
    <source>
        <dbReference type="PROSITE" id="PS50928"/>
    </source>
</evidence>
<dbReference type="CDD" id="cd06261">
    <property type="entry name" value="TM_PBP2"/>
    <property type="match status" value="1"/>
</dbReference>
<dbReference type="InterPro" id="IPR000515">
    <property type="entry name" value="MetI-like"/>
</dbReference>
<protein>
    <submittedName>
        <fullName evidence="9">Sugar ABC transporter permease</fullName>
    </submittedName>
</protein>
<evidence type="ECO:0000256" key="5">
    <source>
        <dbReference type="ARBA" id="ARBA00022989"/>
    </source>
</evidence>
<dbReference type="OrthoDB" id="9787541at2"/>
<organism evidence="9 10">
    <name type="scientific">Cohnella pontilimi</name>
    <dbReference type="NCBI Taxonomy" id="2564100"/>
    <lineage>
        <taxon>Bacteria</taxon>
        <taxon>Bacillati</taxon>
        <taxon>Bacillota</taxon>
        <taxon>Bacilli</taxon>
        <taxon>Bacillales</taxon>
        <taxon>Paenibacillaceae</taxon>
        <taxon>Cohnella</taxon>
    </lineage>
</organism>
<evidence type="ECO:0000313" key="10">
    <source>
        <dbReference type="Proteomes" id="UP000309673"/>
    </source>
</evidence>
<evidence type="ECO:0000256" key="4">
    <source>
        <dbReference type="ARBA" id="ARBA00022692"/>
    </source>
</evidence>
<sequence length="293" mass="33144">MKSKVNKSAYGYLFISPFFIAYALFGLVPILYTLYLSLTKWDGFSDPVYVGLANYERLVHDSFFWQTISNTLIIWIMSIVPQLILALLLALILHEKFVKGKHFFRAVYYFPNLISTVTLGVIFSLMFDWQTGSINKLLINIGLIQDPINWFNSPWWTRAIIASITMWQYFGFNLIVFVAGLQSISSEVFEAAEVDGATKTQMVFKITLPLLRPVFVFTFITSVIGGLQLFEGPLVIGNGGDGPGNSARTMILYLYETSFKAFDYSYGAAIAYGVFIVIMIFTAITARAYRLKD</sequence>
<proteinExistence type="inferred from homology"/>
<dbReference type="EMBL" id="SUPK01000002">
    <property type="protein sequence ID" value="TJY43568.1"/>
    <property type="molecule type" value="Genomic_DNA"/>
</dbReference>
<keyword evidence="4 7" id="KW-0812">Transmembrane</keyword>
<feature type="transmembrane region" description="Helical" evidence="7">
    <location>
        <begin position="106"/>
        <end position="127"/>
    </location>
</feature>
<dbReference type="SUPFAM" id="SSF161098">
    <property type="entry name" value="MetI-like"/>
    <property type="match status" value="1"/>
</dbReference>
<dbReference type="InterPro" id="IPR035906">
    <property type="entry name" value="MetI-like_sf"/>
</dbReference>
<dbReference type="PROSITE" id="PS50928">
    <property type="entry name" value="ABC_TM1"/>
    <property type="match status" value="1"/>
</dbReference>
<evidence type="ECO:0000256" key="2">
    <source>
        <dbReference type="ARBA" id="ARBA00022448"/>
    </source>
</evidence>
<dbReference type="RefSeq" id="WP_136776929.1">
    <property type="nucleotide sequence ID" value="NZ_SUPK01000002.1"/>
</dbReference>
<keyword evidence="6 7" id="KW-0472">Membrane</keyword>
<dbReference type="Proteomes" id="UP000309673">
    <property type="component" value="Unassembled WGS sequence"/>
</dbReference>
<keyword evidence="5 7" id="KW-1133">Transmembrane helix</keyword>
<feature type="domain" description="ABC transmembrane type-1" evidence="8">
    <location>
        <begin position="68"/>
        <end position="285"/>
    </location>
</feature>
<feature type="transmembrane region" description="Helical" evidence="7">
    <location>
        <begin position="12"/>
        <end position="35"/>
    </location>
</feature>
<dbReference type="InterPro" id="IPR051393">
    <property type="entry name" value="ABC_transporter_permease"/>
</dbReference>
<dbReference type="Pfam" id="PF00528">
    <property type="entry name" value="BPD_transp_1"/>
    <property type="match status" value="1"/>
</dbReference>
<comment type="similarity">
    <text evidence="7">Belongs to the binding-protein-dependent transport system permease family.</text>
</comment>
<evidence type="ECO:0000256" key="3">
    <source>
        <dbReference type="ARBA" id="ARBA00022475"/>
    </source>
</evidence>
<evidence type="ECO:0000256" key="1">
    <source>
        <dbReference type="ARBA" id="ARBA00004651"/>
    </source>
</evidence>
<evidence type="ECO:0000313" key="9">
    <source>
        <dbReference type="EMBL" id="TJY43568.1"/>
    </source>
</evidence>
<evidence type="ECO:0000256" key="7">
    <source>
        <dbReference type="RuleBase" id="RU363032"/>
    </source>
</evidence>
<feature type="transmembrane region" description="Helical" evidence="7">
    <location>
        <begin position="159"/>
        <end position="181"/>
    </location>
</feature>
<comment type="subcellular location">
    <subcellularLocation>
        <location evidence="1 7">Cell membrane</location>
        <topology evidence="1 7">Multi-pass membrane protein</topology>
    </subcellularLocation>
</comment>
<reference evidence="9 10" key="1">
    <citation type="submission" date="2019-04" db="EMBL/GenBank/DDBJ databases">
        <title>Cohnella sp. nov., isolated from soil.</title>
        <authorList>
            <person name="Kim W."/>
        </authorList>
    </citation>
    <scope>NUCLEOTIDE SEQUENCE [LARGE SCALE GENOMIC DNA]</scope>
    <source>
        <strain evidence="9 10">CAU 1483</strain>
    </source>
</reference>
<keyword evidence="3" id="KW-1003">Cell membrane</keyword>
<feature type="transmembrane region" description="Helical" evidence="7">
    <location>
        <begin position="210"/>
        <end position="230"/>
    </location>
</feature>
<comment type="caution">
    <text evidence="9">The sequence shown here is derived from an EMBL/GenBank/DDBJ whole genome shotgun (WGS) entry which is preliminary data.</text>
</comment>
<keyword evidence="10" id="KW-1185">Reference proteome</keyword>
<dbReference type="GO" id="GO:0005886">
    <property type="term" value="C:plasma membrane"/>
    <property type="evidence" value="ECO:0007669"/>
    <property type="project" value="UniProtKB-SubCell"/>
</dbReference>
<dbReference type="Gene3D" id="1.10.3720.10">
    <property type="entry name" value="MetI-like"/>
    <property type="match status" value="1"/>
</dbReference>
<feature type="transmembrane region" description="Helical" evidence="7">
    <location>
        <begin position="72"/>
        <end position="94"/>
    </location>
</feature>
<accession>A0A4U0FFF5</accession>
<dbReference type="PANTHER" id="PTHR30193:SF37">
    <property type="entry name" value="INNER MEMBRANE ABC TRANSPORTER PERMEASE PROTEIN YCJO"/>
    <property type="match status" value="1"/>
</dbReference>
<dbReference type="GO" id="GO:0055085">
    <property type="term" value="P:transmembrane transport"/>
    <property type="evidence" value="ECO:0007669"/>
    <property type="project" value="InterPro"/>
</dbReference>
<gene>
    <name evidence="9" type="ORF">E5161_06760</name>
</gene>
<evidence type="ECO:0000256" key="6">
    <source>
        <dbReference type="ARBA" id="ARBA00023136"/>
    </source>
</evidence>
<keyword evidence="2 7" id="KW-0813">Transport</keyword>